<sequence length="373" mass="40477">MKKDPLSPSSNTAECPLVPCRSPKPRQPQITAVSAAQLVLTGGPFQQPAASCGGIGLPGGKGMESGRDSKSLRSLVMGICSVFTGLLPPGLQVCVQSRALDLVLSSSLSQNMRFHNMNLIIRRRKNIMNYCSRWRVSFQAVTILQTLLFCYFVALTGKVKLMRLTDLFLFHLTELRQGDVCPKAAPILSERESLEDPKHVLFLLAMQLRKLEEQPRNIRRSLNFQVGTAKICSPRNTPSYSWDLAPVCASMKEADMLCETLAPLTIPGDERILFDDCSPMASPEGICAASAMTEPDTQSLTSSDCLKGVASECLPGSSSIAAAHASKKDSASEANAAFPEMIRLDDLAQRDLCTGQTLSMPVCEFTLKSQGLC</sequence>
<keyword evidence="2" id="KW-0812">Transmembrane</keyword>
<feature type="transmembrane region" description="Helical" evidence="2">
    <location>
        <begin position="136"/>
        <end position="155"/>
    </location>
</feature>
<name>A0AA35NZV0_9SAUR</name>
<evidence type="ECO:0000313" key="4">
    <source>
        <dbReference type="Proteomes" id="UP001178461"/>
    </source>
</evidence>
<evidence type="ECO:0000313" key="3">
    <source>
        <dbReference type="EMBL" id="CAI5770396.1"/>
    </source>
</evidence>
<evidence type="ECO:0000256" key="1">
    <source>
        <dbReference type="SAM" id="MobiDB-lite"/>
    </source>
</evidence>
<protein>
    <submittedName>
        <fullName evidence="3">Uncharacterized protein</fullName>
    </submittedName>
</protein>
<keyword evidence="2" id="KW-1133">Transmembrane helix</keyword>
<accession>A0AA35NZV0</accession>
<evidence type="ECO:0000256" key="2">
    <source>
        <dbReference type="SAM" id="Phobius"/>
    </source>
</evidence>
<keyword evidence="2" id="KW-0472">Membrane</keyword>
<dbReference type="Proteomes" id="UP001178461">
    <property type="component" value="Chromosome 3"/>
</dbReference>
<gene>
    <name evidence="3" type="ORF">PODLI_1B008659</name>
</gene>
<organism evidence="3 4">
    <name type="scientific">Podarcis lilfordi</name>
    <name type="common">Lilford's wall lizard</name>
    <dbReference type="NCBI Taxonomy" id="74358"/>
    <lineage>
        <taxon>Eukaryota</taxon>
        <taxon>Metazoa</taxon>
        <taxon>Chordata</taxon>
        <taxon>Craniata</taxon>
        <taxon>Vertebrata</taxon>
        <taxon>Euteleostomi</taxon>
        <taxon>Lepidosauria</taxon>
        <taxon>Squamata</taxon>
        <taxon>Bifurcata</taxon>
        <taxon>Unidentata</taxon>
        <taxon>Episquamata</taxon>
        <taxon>Laterata</taxon>
        <taxon>Lacertibaenia</taxon>
        <taxon>Lacertidae</taxon>
        <taxon>Podarcis</taxon>
    </lineage>
</organism>
<dbReference type="AlphaFoldDB" id="A0AA35NZV0"/>
<reference evidence="3" key="1">
    <citation type="submission" date="2022-12" db="EMBL/GenBank/DDBJ databases">
        <authorList>
            <person name="Alioto T."/>
            <person name="Alioto T."/>
            <person name="Gomez Garrido J."/>
        </authorList>
    </citation>
    <scope>NUCLEOTIDE SEQUENCE</scope>
</reference>
<dbReference type="EMBL" id="OX395128">
    <property type="protein sequence ID" value="CAI5770396.1"/>
    <property type="molecule type" value="Genomic_DNA"/>
</dbReference>
<feature type="region of interest" description="Disordered" evidence="1">
    <location>
        <begin position="1"/>
        <end position="26"/>
    </location>
</feature>
<proteinExistence type="predicted"/>
<keyword evidence="4" id="KW-1185">Reference proteome</keyword>